<dbReference type="Proteomes" id="UP001190700">
    <property type="component" value="Unassembled WGS sequence"/>
</dbReference>
<feature type="region of interest" description="Disordered" evidence="2">
    <location>
        <begin position="336"/>
        <end position="377"/>
    </location>
</feature>
<dbReference type="GO" id="GO:0008270">
    <property type="term" value="F:zinc ion binding"/>
    <property type="evidence" value="ECO:0007669"/>
    <property type="project" value="UniProtKB-KW"/>
</dbReference>
<dbReference type="InterPro" id="IPR008984">
    <property type="entry name" value="SMAD_FHA_dom_sf"/>
</dbReference>
<protein>
    <recommendedName>
        <fullName evidence="7">RING-type E3 ubiquitin transferase</fullName>
    </recommendedName>
</protein>
<keyword evidence="1" id="KW-0479">Metal-binding</keyword>
<gene>
    <name evidence="5" type="ORF">CYMTET_8370</name>
</gene>
<dbReference type="EMBL" id="LGRX02002568">
    <property type="protein sequence ID" value="KAK3283961.1"/>
    <property type="molecule type" value="Genomic_DNA"/>
</dbReference>
<dbReference type="PROSITE" id="PS50089">
    <property type="entry name" value="ZF_RING_2"/>
    <property type="match status" value="1"/>
</dbReference>
<feature type="compositionally biased region" description="Polar residues" evidence="2">
    <location>
        <begin position="210"/>
        <end position="224"/>
    </location>
</feature>
<evidence type="ECO:0000313" key="6">
    <source>
        <dbReference type="Proteomes" id="UP001190700"/>
    </source>
</evidence>
<evidence type="ECO:0000313" key="5">
    <source>
        <dbReference type="EMBL" id="KAK3283961.1"/>
    </source>
</evidence>
<evidence type="ECO:0000256" key="2">
    <source>
        <dbReference type="SAM" id="MobiDB-lite"/>
    </source>
</evidence>
<feature type="compositionally biased region" description="Acidic residues" evidence="2">
    <location>
        <begin position="365"/>
        <end position="377"/>
    </location>
</feature>
<keyword evidence="6" id="KW-1185">Reference proteome</keyword>
<reference evidence="5 6" key="1">
    <citation type="journal article" date="2015" name="Genome Biol. Evol.">
        <title>Comparative Genomics of a Bacterivorous Green Alga Reveals Evolutionary Causalities and Consequences of Phago-Mixotrophic Mode of Nutrition.</title>
        <authorList>
            <person name="Burns J.A."/>
            <person name="Paasch A."/>
            <person name="Narechania A."/>
            <person name="Kim E."/>
        </authorList>
    </citation>
    <scope>NUCLEOTIDE SEQUENCE [LARGE SCALE GENOMIC DNA]</scope>
    <source>
        <strain evidence="5 6">PLY_AMNH</strain>
    </source>
</reference>
<evidence type="ECO:0000259" key="4">
    <source>
        <dbReference type="PROSITE" id="PS50089"/>
    </source>
</evidence>
<dbReference type="Pfam" id="PF00498">
    <property type="entry name" value="FHA"/>
    <property type="match status" value="1"/>
</dbReference>
<feature type="compositionally biased region" description="Low complexity" evidence="2">
    <location>
        <begin position="188"/>
        <end position="199"/>
    </location>
</feature>
<comment type="caution">
    <text evidence="5">The sequence shown here is derived from an EMBL/GenBank/DDBJ whole genome shotgun (WGS) entry which is preliminary data.</text>
</comment>
<dbReference type="PANTHER" id="PTHR16079">
    <property type="entry name" value="UBIQUITIN LIGASE PROTEIN CHFR"/>
    <property type="match status" value="1"/>
</dbReference>
<name>A0AAE0GTS0_9CHLO</name>
<dbReference type="AlphaFoldDB" id="A0AAE0GTS0"/>
<evidence type="ECO:0000256" key="1">
    <source>
        <dbReference type="PROSITE-ProRule" id="PRU00175"/>
    </source>
</evidence>
<keyword evidence="1" id="KW-0863">Zinc-finger</keyword>
<organism evidence="5 6">
    <name type="scientific">Cymbomonas tetramitiformis</name>
    <dbReference type="NCBI Taxonomy" id="36881"/>
    <lineage>
        <taxon>Eukaryota</taxon>
        <taxon>Viridiplantae</taxon>
        <taxon>Chlorophyta</taxon>
        <taxon>Pyramimonadophyceae</taxon>
        <taxon>Pyramimonadales</taxon>
        <taxon>Pyramimonadaceae</taxon>
        <taxon>Cymbomonas</taxon>
    </lineage>
</organism>
<keyword evidence="1" id="KW-0862">Zinc</keyword>
<dbReference type="SUPFAM" id="SSF49879">
    <property type="entry name" value="SMAD/FHA domain"/>
    <property type="match status" value="1"/>
</dbReference>
<dbReference type="Gene3D" id="3.30.40.10">
    <property type="entry name" value="Zinc/RING finger domain, C3HC4 (zinc finger)"/>
    <property type="match status" value="1"/>
</dbReference>
<feature type="domain" description="RING-type" evidence="4">
    <location>
        <begin position="233"/>
        <end position="277"/>
    </location>
</feature>
<dbReference type="InterPro" id="IPR001841">
    <property type="entry name" value="Znf_RING"/>
</dbReference>
<feature type="region of interest" description="Disordered" evidence="2">
    <location>
        <begin position="152"/>
        <end position="224"/>
    </location>
</feature>
<evidence type="ECO:0008006" key="7">
    <source>
        <dbReference type="Google" id="ProtNLM"/>
    </source>
</evidence>
<dbReference type="PROSITE" id="PS50006">
    <property type="entry name" value="FHA_DOMAIN"/>
    <property type="match status" value="1"/>
</dbReference>
<dbReference type="SUPFAM" id="SSF57850">
    <property type="entry name" value="RING/U-box"/>
    <property type="match status" value="1"/>
</dbReference>
<dbReference type="InterPro" id="IPR000253">
    <property type="entry name" value="FHA_dom"/>
</dbReference>
<dbReference type="GO" id="GO:0016567">
    <property type="term" value="P:protein ubiquitination"/>
    <property type="evidence" value="ECO:0007669"/>
    <property type="project" value="TreeGrafter"/>
</dbReference>
<dbReference type="CDD" id="cd00060">
    <property type="entry name" value="FHA"/>
    <property type="match status" value="1"/>
</dbReference>
<dbReference type="SMART" id="SM00240">
    <property type="entry name" value="FHA"/>
    <property type="match status" value="1"/>
</dbReference>
<dbReference type="InterPro" id="IPR052256">
    <property type="entry name" value="E3_ubiquitin-ligase_CHFR"/>
</dbReference>
<accession>A0AAE0GTS0</accession>
<sequence>MSEIYRLNLCEKFLGELQTASHTLGIPKSISLCKLPITLGRVPEDAAGAYAVRLQPLSPYKNVLISRSHAIIQSCNLEDGSTGIAVVDNNSTNGVYVNRARLEPRVPRRLKVGDRICFGVVNSRKTSPGALHDSNANEASVEYLLDARASVESSSSGHPNLCTAEARDTEQGGDELRETTPGHKRQKLSQSQGLSSSAAEPSTAKAAQGSCPQPQSSDGNSQANKELDPSLECVICRGLLAVACSLMCGHVFCWICCHDWRTAAAQKAEGSLCPTCRGSMANSRRCLPLDDLAEKMASVVHKDDPAELEEWEERKRQGLELALKCKVEPVVDADVIELSGGSDEDGADEEEEGSDESEVVVMSSSEEEEEEITSLSD</sequence>
<feature type="domain" description="FHA" evidence="3">
    <location>
        <begin position="37"/>
        <end position="102"/>
    </location>
</feature>
<proteinExistence type="predicted"/>
<dbReference type="GO" id="GO:0006511">
    <property type="term" value="P:ubiquitin-dependent protein catabolic process"/>
    <property type="evidence" value="ECO:0007669"/>
    <property type="project" value="TreeGrafter"/>
</dbReference>
<feature type="compositionally biased region" description="Acidic residues" evidence="2">
    <location>
        <begin position="342"/>
        <end position="358"/>
    </location>
</feature>
<dbReference type="InterPro" id="IPR013083">
    <property type="entry name" value="Znf_RING/FYVE/PHD"/>
</dbReference>
<dbReference type="SMART" id="SM00184">
    <property type="entry name" value="RING"/>
    <property type="match status" value="1"/>
</dbReference>
<dbReference type="Gene3D" id="2.60.200.20">
    <property type="match status" value="1"/>
</dbReference>
<dbReference type="PANTHER" id="PTHR16079:SF4">
    <property type="entry name" value="E3 UBIQUITIN-PROTEIN LIGASE CHFR"/>
    <property type="match status" value="1"/>
</dbReference>
<evidence type="ECO:0000259" key="3">
    <source>
        <dbReference type="PROSITE" id="PS50006"/>
    </source>
</evidence>
<dbReference type="GO" id="GO:0004842">
    <property type="term" value="F:ubiquitin-protein transferase activity"/>
    <property type="evidence" value="ECO:0007669"/>
    <property type="project" value="TreeGrafter"/>
</dbReference>
<dbReference type="GO" id="GO:0005634">
    <property type="term" value="C:nucleus"/>
    <property type="evidence" value="ECO:0007669"/>
    <property type="project" value="TreeGrafter"/>
</dbReference>
<feature type="compositionally biased region" description="Basic and acidic residues" evidence="2">
    <location>
        <begin position="165"/>
        <end position="181"/>
    </location>
</feature>